<protein>
    <submittedName>
        <fullName evidence="1">Uncharacterized protein</fullName>
    </submittedName>
</protein>
<reference evidence="1" key="1">
    <citation type="submission" date="2022-03" db="EMBL/GenBank/DDBJ databases">
        <title>Genomic analyses of argali, domestic sheep and their hybrids provide insights into chromosomal evolution, heterosis and genetic basis of agronomic traits.</title>
        <authorList>
            <person name="Li M."/>
        </authorList>
    </citation>
    <scope>NUCLEOTIDE SEQUENCE</scope>
    <source>
        <strain evidence="1">F1 hybrid</strain>
    </source>
</reference>
<accession>A0ACB9UDI9</accession>
<evidence type="ECO:0000313" key="2">
    <source>
        <dbReference type="Proteomes" id="UP001057279"/>
    </source>
</evidence>
<name>A0ACB9UDI9_9CETA</name>
<comment type="caution">
    <text evidence="1">The sequence shown here is derived from an EMBL/GenBank/DDBJ whole genome shotgun (WGS) entry which is preliminary data.</text>
</comment>
<organism evidence="1 2">
    <name type="scientific">Ovis ammon polii x Ovis aries</name>
    <dbReference type="NCBI Taxonomy" id="2918886"/>
    <lineage>
        <taxon>Eukaryota</taxon>
        <taxon>Metazoa</taxon>
        <taxon>Chordata</taxon>
        <taxon>Craniata</taxon>
        <taxon>Vertebrata</taxon>
        <taxon>Euteleostomi</taxon>
        <taxon>Mammalia</taxon>
        <taxon>Eutheria</taxon>
        <taxon>Laurasiatheria</taxon>
        <taxon>Artiodactyla</taxon>
        <taxon>Ruminantia</taxon>
        <taxon>Pecora</taxon>
        <taxon>Bovidae</taxon>
        <taxon>Caprinae</taxon>
        <taxon>Ovis</taxon>
    </lineage>
</organism>
<dbReference type="Proteomes" id="UP001057279">
    <property type="component" value="Linkage Group LG18"/>
</dbReference>
<proteinExistence type="predicted"/>
<evidence type="ECO:0000313" key="1">
    <source>
        <dbReference type="EMBL" id="KAI4566098.1"/>
    </source>
</evidence>
<dbReference type="EMBL" id="CM043043">
    <property type="protein sequence ID" value="KAI4566098.1"/>
    <property type="molecule type" value="Genomic_DNA"/>
</dbReference>
<gene>
    <name evidence="1" type="ORF">MJG53_014775</name>
</gene>
<keyword evidence="2" id="KW-1185">Reference proteome</keyword>
<sequence length="1327" mass="146385">MLSGIYVDAVNSLGQTALFIAALLGLTKLVDVLVDYGADPNHRCFDGSTPVHAAAFSGNQWILSKLLDAGGDLRLHDEKGRNPQTWALAAGKERSTVMVEFMQRCAAHMQAVIQGFSDLLKKIDSPQRLISGVPRFGGLMPGNSNGSPNRPLKAGVISSQNIYSFGFGKFYLTGGTQLAYLGSLPVIGEKEVIQADDEPTFSFFSGPYMAMTNKLRHPHLLQLMAVCLSPDLEKTRLVYERVTVGTLFSVLHERRAQFPVLHMEVIVHLLLQISDALRYLHSRGFIHRSLSSYAIHIVSTGEARLANLEYMMESQDGVAHRGLTRVPLPTQLYNWAAPEVILQKAATVKSDIYSFSVIVQEILTDNIPWDGLDGSVIKETIVLGNYLEADVRLPKPYYDIVKSGIQVKQKDRTMNLQDIRYIMKNDLKDFIGVQRTQPTESPRVQRYEFHPDVSVCLGLTSEHPKETPNLEIKELKETGGQFHSPRGHSSPTGKATPEPPVPDISPVAQQTHRQDAASPACSVAEEARNPSPDRTSLCSFEINEIYSGCLDTADDPEEEHPGTGSSLEGATPNQTDELKSMEEELEKMEREACCFCDEDESSSDADTELSCEDWEWQKGALRSPSQPEPARGAQGAANNRSVTEEYISKCVLSLKISQTLMHQNADLLRNVQQKIEKLEKIQKEQAERRSLWASSREFAGIHDSPSALGPPASSYLPPVVQRPGDQRPDPGGSDLTLARSPRTVKDFRGGHFGKRSKKRSNCGWTPLASFPQVTEESTGDQLEKGRQLPTLCGPGKQSRGEQFQPTHGAKDSLERDRNQSTSRISMQSVSSEIYNAKSRNNKDDGEIHLKWKMEVKEMAAKAATGQLTVPPWHPRSGVALDSEAENEPDPLPQLPIKVSEHVDWQQAAEYLKKSDEPGGNDACGQTDSSDQHGRQSGPQRFTSIRHLPPRKDEQPEHGEVFQANSDASVAVEKSYSTSSPIDEDFEGIQHACAQPQASGEEKFQMRKNLGKNAETLTKSQFQPIRRSLTDIQDLSSISYEHDSSFKEVSCKTPKINHAPTSVSTPLSPGSISSVASQYKDCLGSIPFQDTKTGSASCWTSQESTQTLSDKFTSVREKAKSLDSLLTSSEIVPARLANLKRLPAFTGAGSSSITKAPDASCCATQRRSLPKELVEAISQHHIDELPPPSQELLDEIEHLKGQQVSSTALDENTASRPGSIANDQRHLEEQETHSSKEDSSMLWTKETQDLEEDTEREASSKDQEVGEKKRKEEESTKPERRKSESFLGTSEEGLGCCGLPLAVVSRDCSPVAVRRFLMVVASLAERRL</sequence>